<feature type="transmembrane region" description="Helical" evidence="1">
    <location>
        <begin position="12"/>
        <end position="44"/>
    </location>
</feature>
<evidence type="ECO:0000313" key="3">
    <source>
        <dbReference type="Proteomes" id="UP000322644"/>
    </source>
</evidence>
<evidence type="ECO:0000256" key="1">
    <source>
        <dbReference type="SAM" id="Phobius"/>
    </source>
</evidence>
<dbReference type="AlphaFoldDB" id="A0A5C2HDL1"/>
<keyword evidence="1" id="KW-0472">Membrane</keyword>
<reference evidence="2 3" key="2">
    <citation type="submission" date="2019-09" db="EMBL/GenBank/DDBJ databases">
        <title>Taxonomic note: a critical rebuttal of the proposed division of the genus Arcobacter into six genera, emended descriptions of Arcobacter anaerophilus and the genus Arcobacter, and an assessment of genus-level boundaries for Epsilonproteobacteria using in silico genomic comparator tools.</title>
        <authorList>
            <person name="On S.L.W."/>
            <person name="Miller W.G."/>
            <person name="Biggs P."/>
            <person name="Cornelius A."/>
            <person name="Vandamme P."/>
        </authorList>
    </citation>
    <scope>NUCLEOTIDE SEQUENCE [LARGE SCALE GENOMIC DNA]</scope>
    <source>
        <strain evidence="2 3">CCUG 56899</strain>
    </source>
</reference>
<protein>
    <submittedName>
        <fullName evidence="2">Putative membrane protein</fullName>
    </submittedName>
</protein>
<organism evidence="2 3">
    <name type="scientific">Arcobacter porcinus</name>
    <dbReference type="NCBI Taxonomy" id="1935204"/>
    <lineage>
        <taxon>Bacteria</taxon>
        <taxon>Pseudomonadati</taxon>
        <taxon>Campylobacterota</taxon>
        <taxon>Epsilonproteobacteria</taxon>
        <taxon>Campylobacterales</taxon>
        <taxon>Arcobacteraceae</taxon>
        <taxon>Arcobacter</taxon>
    </lineage>
</organism>
<name>A0A5C2HDL1_9BACT</name>
<gene>
    <name evidence="2" type="ORF">APORC_0648</name>
</gene>
<dbReference type="EMBL" id="CP036246">
    <property type="protein sequence ID" value="QEP40264.1"/>
    <property type="molecule type" value="Genomic_DNA"/>
</dbReference>
<accession>A0A5C2HDL1</accession>
<proteinExistence type="predicted"/>
<dbReference type="KEGG" id="apoc:APORC_0648"/>
<feature type="transmembrane region" description="Helical" evidence="1">
    <location>
        <begin position="123"/>
        <end position="141"/>
    </location>
</feature>
<reference evidence="2 3" key="1">
    <citation type="submission" date="2019-09" db="EMBL/GenBank/DDBJ databases">
        <title>Complete genome sequencing of four Arcobacter species reveals a diverse suite of mobile elements.</title>
        <authorList>
            <person name="Miller W.G."/>
            <person name="Yee E."/>
            <person name="Bono J.L."/>
        </authorList>
    </citation>
    <scope>NUCLEOTIDE SEQUENCE [LARGE SCALE GENOMIC DNA]</scope>
    <source>
        <strain evidence="2 3">CCUG 56899</strain>
    </source>
</reference>
<feature type="transmembrane region" description="Helical" evidence="1">
    <location>
        <begin position="98"/>
        <end position="117"/>
    </location>
</feature>
<feature type="transmembrane region" description="Helical" evidence="1">
    <location>
        <begin position="51"/>
        <end position="68"/>
    </location>
</feature>
<dbReference type="RefSeq" id="WP_066246476.1">
    <property type="nucleotide sequence ID" value="NZ_CP036246.2"/>
</dbReference>
<feature type="transmembrane region" description="Helical" evidence="1">
    <location>
        <begin position="74"/>
        <end position="91"/>
    </location>
</feature>
<keyword evidence="1" id="KW-1133">Transmembrane helix</keyword>
<evidence type="ECO:0000313" key="2">
    <source>
        <dbReference type="EMBL" id="QEP40264.1"/>
    </source>
</evidence>
<dbReference type="Proteomes" id="UP000322644">
    <property type="component" value="Chromosome"/>
</dbReference>
<keyword evidence="1" id="KW-0812">Transmembrane</keyword>
<sequence length="142" mass="16752">MSRNSLDSPIFIVIFLSTLVFISIFASSFFIILPFAGILSIAFYRTLKQEYYYSFAFVLFAFLIVELNMGLKPFSLALIAYFIYLFIIPQYEQDKINNYLYIIFFYIGMLILFTIFYSMSSYIFLFLLFALILDLIIFGIFL</sequence>